<sequence>MNKRTHTHLFVQDSKTESIDLQINMYGYENSCKPIHTSMVINQETTTYANTKLTVLVIFEAIKRTGDGFD</sequence>
<reference evidence="1" key="2">
    <citation type="submission" date="2024-03" db="EMBL/GenBank/DDBJ databases">
        <authorList>
            <person name="Ni Y."/>
            <person name="Xu T."/>
            <person name="Yan S."/>
            <person name="Chen L."/>
            <person name="Wang Y."/>
        </authorList>
    </citation>
    <scope>NUCLEOTIDE SEQUENCE</scope>
    <source>
        <strain evidence="1">NMJ1</strain>
    </source>
</reference>
<protein>
    <submittedName>
        <fullName evidence="1">ORF31</fullName>
    </submittedName>
</protein>
<name>A0AAT9J9D2_9VIRU</name>
<dbReference type="EMBL" id="BK067785">
    <property type="protein sequence ID" value="DBA51834.1"/>
    <property type="molecule type" value="Genomic_DNA"/>
</dbReference>
<reference evidence="1" key="1">
    <citation type="journal article" date="2024" name="Environ. Microbiol. Rep.">
        <title>Hiding in plain sight: The discovery of complete genomes of 11 hypothetical spindle-shaped viruses that putatively infect mesophilic ammonia-oxidizing archaea.</title>
        <authorList>
            <person name="Ni Y."/>
            <person name="Xu T."/>
            <person name="Yan S."/>
            <person name="Chen L."/>
            <person name="Wang Y."/>
        </authorList>
    </citation>
    <scope>NUCLEOTIDE SEQUENCE</scope>
    <source>
        <strain evidence="1">NMJ1</strain>
    </source>
</reference>
<organism evidence="1">
    <name type="scientific">Nitrosopumilaceae spindle-shaped virus</name>
    <dbReference type="NCBI Taxonomy" id="3065433"/>
    <lineage>
        <taxon>Viruses</taxon>
    </lineage>
</organism>
<proteinExistence type="predicted"/>
<accession>A0AAT9J9D2</accession>
<evidence type="ECO:0000313" key="1">
    <source>
        <dbReference type="EMBL" id="DBA51834.1"/>
    </source>
</evidence>